<evidence type="ECO:0000256" key="1">
    <source>
        <dbReference type="PROSITE-ProRule" id="PRU00047"/>
    </source>
</evidence>
<gene>
    <name evidence="4" type="ORF">BDDG_12533</name>
</gene>
<feature type="compositionally biased region" description="Polar residues" evidence="2">
    <location>
        <begin position="360"/>
        <end position="369"/>
    </location>
</feature>
<dbReference type="InterPro" id="IPR001878">
    <property type="entry name" value="Znf_CCHC"/>
</dbReference>
<feature type="compositionally biased region" description="Basic and acidic residues" evidence="2">
    <location>
        <begin position="371"/>
        <end position="399"/>
    </location>
</feature>
<dbReference type="PANTHER" id="PTHR47592">
    <property type="entry name" value="PBF68 PROTEIN"/>
    <property type="match status" value="1"/>
</dbReference>
<organism evidence="4">
    <name type="scientific">Ajellomyces dermatitidis (strain ATCC 18188 / CBS 674.68)</name>
    <name type="common">Blastomyces dermatitidis</name>
    <dbReference type="NCBI Taxonomy" id="653446"/>
    <lineage>
        <taxon>Eukaryota</taxon>
        <taxon>Fungi</taxon>
        <taxon>Dikarya</taxon>
        <taxon>Ascomycota</taxon>
        <taxon>Pezizomycotina</taxon>
        <taxon>Eurotiomycetes</taxon>
        <taxon>Eurotiomycetidae</taxon>
        <taxon>Onygenales</taxon>
        <taxon>Ajellomycetaceae</taxon>
        <taxon>Blastomyces</taxon>
    </lineage>
</organism>
<evidence type="ECO:0000259" key="3">
    <source>
        <dbReference type="PROSITE" id="PS50158"/>
    </source>
</evidence>
<feature type="region of interest" description="Disordered" evidence="2">
    <location>
        <begin position="351"/>
        <end position="403"/>
    </location>
</feature>
<dbReference type="InterPro" id="IPR036875">
    <property type="entry name" value="Znf_CCHC_sf"/>
</dbReference>
<feature type="compositionally biased region" description="Basic and acidic residues" evidence="2">
    <location>
        <begin position="58"/>
        <end position="73"/>
    </location>
</feature>
<feature type="domain" description="CCHC-type" evidence="3">
    <location>
        <begin position="406"/>
        <end position="419"/>
    </location>
</feature>
<feature type="region of interest" description="Disordered" evidence="2">
    <location>
        <begin position="425"/>
        <end position="447"/>
    </location>
</feature>
<reference evidence="4" key="1">
    <citation type="submission" date="2010-03" db="EMBL/GenBank/DDBJ databases">
        <title>Annotation of Blastomyces dermatitidis strain ATCC 18188.</title>
        <authorList>
            <consortium name="The Broad Institute Genome Sequencing Platform"/>
            <consortium name="Broad Institute Genome Sequencing Center for Infectious Disease."/>
            <person name="Cuomo C."/>
            <person name="Klein B."/>
            <person name="Sullivan T."/>
            <person name="Heitman J."/>
            <person name="Young S."/>
            <person name="Zeng Q."/>
            <person name="Gargeya S."/>
            <person name="Alvarado L."/>
            <person name="Berlin A.M."/>
            <person name="Chapman S.B."/>
            <person name="Chen Z."/>
            <person name="Freedman E."/>
            <person name="Gellesch M."/>
            <person name="Goldberg J."/>
            <person name="Griggs A."/>
            <person name="Gujja S."/>
            <person name="Heilman E."/>
            <person name="Heiman D."/>
            <person name="Howarth C."/>
            <person name="Mehta T."/>
            <person name="Neiman D."/>
            <person name="Pearson M."/>
            <person name="Roberts A."/>
            <person name="Saif S."/>
            <person name="Shea T."/>
            <person name="Shenoy N."/>
            <person name="Sisk P."/>
            <person name="Stolte C."/>
            <person name="Sykes S."/>
            <person name="White J."/>
            <person name="Yandava C."/>
            <person name="Haas B."/>
            <person name="Nusbaum C."/>
            <person name="Birren B."/>
        </authorList>
    </citation>
    <scope>NUCLEOTIDE SEQUENCE</scope>
    <source>
        <strain evidence="4">ATCC 18188</strain>
    </source>
</reference>
<evidence type="ECO:0000313" key="4">
    <source>
        <dbReference type="EMBL" id="KMW68029.1"/>
    </source>
</evidence>
<name>A0A0J9HG28_AJEDA</name>
<feature type="region of interest" description="Disordered" evidence="2">
    <location>
        <begin position="1"/>
        <end position="94"/>
    </location>
</feature>
<dbReference type="GO" id="GO:0003676">
    <property type="term" value="F:nucleic acid binding"/>
    <property type="evidence" value="ECO:0007669"/>
    <property type="project" value="InterPro"/>
</dbReference>
<dbReference type="GO" id="GO:0008270">
    <property type="term" value="F:zinc ion binding"/>
    <property type="evidence" value="ECO:0007669"/>
    <property type="project" value="UniProtKB-KW"/>
</dbReference>
<dbReference type="OrthoDB" id="4187480at2759"/>
<dbReference type="Pfam" id="PF22936">
    <property type="entry name" value="Pol_BBD"/>
    <property type="match status" value="1"/>
</dbReference>
<evidence type="ECO:0000256" key="2">
    <source>
        <dbReference type="SAM" id="MobiDB-lite"/>
    </source>
</evidence>
<accession>A0A0J9HG28</accession>
<sequence length="715" mass="80747">MVNLRSGGTPDLTQEYIPRRRGVQETPENQTPEPSGPLPTPVTSRKAAPGAFEPVEEMIDKSNESNNEYKDPVGDTMSDNAGGPSGQSDNTSEETRMKLDIARLMLEVERLKAGRSESSASNEDISADLANYLQRKGRTPAIVKILSEFRDQVRPIKKPVILTGSANYPMWKEEILLAARQSETDDILNDRQVSPDEGASMDMQCFWSERNIWLYNYMWSAITPQAKSHFIIPKESQLSAYSLWSVIEDNFAERPAVRRTRLFQELIEMTSKSKGSDRAFIERLIAIRTDYIRLGYNVEDFMFFDRLLTGVSKGWSSFIKNRMDAIEKDENARTLEDDFMGLCRDILLRLPATGEPPTSDGKTPANNAQDSNRKDKKDKEKEKVSEDKDKDSTKPDRKGNNATKTCYHCQKIGHIQTDCWLKFPEKRPTSRGKDKDKDKDAENTGAAPVHNVMEQVFCIKEKAYASGQTGKDTWILDSGSGAHATPHRDLVVAKPQKVKVMLEMADGTVVPAAAIGDTKIPVEGADMLLNDVRYVPKLEVNLMSMGKLVRQGYTYKQLTYGNNHAMLIMSPDRMFSFTARLNENDIYEMERPVTYRDLIRFAMPNGDFEPANTLRAKDDTILALPERNDTKVIELTMMQWHQKARASECRGYHENGGGSTPGNEDYRSTSFTVLQGLCPSKNDTSNLRTYDTSCQAGNEILHRSGRGWKNTFRRE</sequence>
<dbReference type="SMART" id="SM00343">
    <property type="entry name" value="ZnF_C2HC"/>
    <property type="match status" value="1"/>
</dbReference>
<dbReference type="InterPro" id="IPR054722">
    <property type="entry name" value="PolX-like_BBD"/>
</dbReference>
<dbReference type="Proteomes" id="UP000007802">
    <property type="component" value="Unassembled WGS sequence"/>
</dbReference>
<dbReference type="PROSITE" id="PS50158">
    <property type="entry name" value="ZF_CCHC"/>
    <property type="match status" value="1"/>
</dbReference>
<dbReference type="SUPFAM" id="SSF57756">
    <property type="entry name" value="Retrovirus zinc finger-like domains"/>
    <property type="match status" value="1"/>
</dbReference>
<dbReference type="EMBL" id="GG749445">
    <property type="protein sequence ID" value="KMW68029.1"/>
    <property type="molecule type" value="Genomic_DNA"/>
</dbReference>
<protein>
    <recommendedName>
        <fullName evidence="3">CCHC-type domain-containing protein</fullName>
    </recommendedName>
</protein>
<dbReference type="PANTHER" id="PTHR47592:SF27">
    <property type="entry name" value="OS08G0421700 PROTEIN"/>
    <property type="match status" value="1"/>
</dbReference>
<feature type="compositionally biased region" description="Basic and acidic residues" evidence="2">
    <location>
        <begin position="425"/>
        <end position="442"/>
    </location>
</feature>
<keyword evidence="1" id="KW-0862">Zinc</keyword>
<proteinExistence type="predicted"/>
<keyword evidence="1" id="KW-0863">Zinc-finger</keyword>
<keyword evidence="1" id="KW-0479">Metal-binding</keyword>
<dbReference type="AlphaFoldDB" id="A0A0J9HG28"/>